<protein>
    <submittedName>
        <fullName evidence="2">Uncharacterized protein</fullName>
    </submittedName>
</protein>
<evidence type="ECO:0000313" key="3">
    <source>
        <dbReference type="Proteomes" id="UP001152561"/>
    </source>
</evidence>
<dbReference type="OrthoDB" id="539213at2759"/>
<name>A0A9Q1M3B3_9SOLA</name>
<feature type="compositionally biased region" description="Basic and acidic residues" evidence="1">
    <location>
        <begin position="63"/>
        <end position="85"/>
    </location>
</feature>
<organism evidence="2 3">
    <name type="scientific">Anisodus acutangulus</name>
    <dbReference type="NCBI Taxonomy" id="402998"/>
    <lineage>
        <taxon>Eukaryota</taxon>
        <taxon>Viridiplantae</taxon>
        <taxon>Streptophyta</taxon>
        <taxon>Embryophyta</taxon>
        <taxon>Tracheophyta</taxon>
        <taxon>Spermatophyta</taxon>
        <taxon>Magnoliopsida</taxon>
        <taxon>eudicotyledons</taxon>
        <taxon>Gunneridae</taxon>
        <taxon>Pentapetalae</taxon>
        <taxon>asterids</taxon>
        <taxon>lamiids</taxon>
        <taxon>Solanales</taxon>
        <taxon>Solanaceae</taxon>
        <taxon>Solanoideae</taxon>
        <taxon>Hyoscyameae</taxon>
        <taxon>Anisodus</taxon>
    </lineage>
</organism>
<comment type="caution">
    <text evidence="2">The sequence shown here is derived from an EMBL/GenBank/DDBJ whole genome shotgun (WGS) entry which is preliminary data.</text>
</comment>
<reference evidence="3" key="1">
    <citation type="journal article" date="2023" name="Proc. Natl. Acad. Sci. U.S.A.">
        <title>Genomic and structural basis for evolution of tropane alkaloid biosynthesis.</title>
        <authorList>
            <person name="Wanga Y.-J."/>
            <person name="Taina T."/>
            <person name="Yua J.-Y."/>
            <person name="Lia J."/>
            <person name="Xua B."/>
            <person name="Chenc J."/>
            <person name="D'Auriad J.C."/>
            <person name="Huanga J.-P."/>
            <person name="Huanga S.-X."/>
        </authorList>
    </citation>
    <scope>NUCLEOTIDE SEQUENCE [LARGE SCALE GENOMIC DNA]</scope>
    <source>
        <strain evidence="3">cv. KIB-2019</strain>
    </source>
</reference>
<evidence type="ECO:0000313" key="2">
    <source>
        <dbReference type="EMBL" id="KAJ8548144.1"/>
    </source>
</evidence>
<feature type="region of interest" description="Disordered" evidence="1">
    <location>
        <begin position="63"/>
        <end position="134"/>
    </location>
</feature>
<proteinExistence type="predicted"/>
<dbReference type="Proteomes" id="UP001152561">
    <property type="component" value="Unassembled WGS sequence"/>
</dbReference>
<dbReference type="InterPro" id="IPR036770">
    <property type="entry name" value="Ankyrin_rpt-contain_sf"/>
</dbReference>
<dbReference type="AlphaFoldDB" id="A0A9Q1M3B3"/>
<gene>
    <name evidence="2" type="ORF">K7X08_021380</name>
</gene>
<dbReference type="Gene3D" id="1.25.40.20">
    <property type="entry name" value="Ankyrin repeat-containing domain"/>
    <property type="match status" value="1"/>
</dbReference>
<sequence>MQSQGNDRPSLCCLELIKYLLKKGANVKTKNKAAKTSIDLASNEEVRSILLQPEIALSKEAVNDGENKVEAEPKIESSDGKEARKALSIPFLRGKGRNERPEKLRLRKMNRSRERATEMKPMQTLKKQRRQKSL</sequence>
<keyword evidence="3" id="KW-1185">Reference proteome</keyword>
<accession>A0A9Q1M3B3</accession>
<dbReference type="EMBL" id="JAJAGQ010000012">
    <property type="protein sequence ID" value="KAJ8548144.1"/>
    <property type="molecule type" value="Genomic_DNA"/>
</dbReference>
<evidence type="ECO:0000256" key="1">
    <source>
        <dbReference type="SAM" id="MobiDB-lite"/>
    </source>
</evidence>